<evidence type="ECO:0000313" key="2">
    <source>
        <dbReference type="Proteomes" id="UP000287651"/>
    </source>
</evidence>
<dbReference type="EMBL" id="AMZH03001487">
    <property type="protein sequence ID" value="RRT79136.1"/>
    <property type="molecule type" value="Genomic_DNA"/>
</dbReference>
<dbReference type="AlphaFoldDB" id="A0A444D8U6"/>
<comment type="caution">
    <text evidence="1">The sequence shown here is derived from an EMBL/GenBank/DDBJ whole genome shotgun (WGS) entry which is preliminary data.</text>
</comment>
<reference evidence="1 2" key="1">
    <citation type="journal article" date="2014" name="Agronomy (Basel)">
        <title>A Draft Genome Sequence for Ensete ventricosum, the Drought-Tolerant Tree Against Hunger.</title>
        <authorList>
            <person name="Harrison J."/>
            <person name="Moore K.A."/>
            <person name="Paszkiewicz K."/>
            <person name="Jones T."/>
            <person name="Grant M."/>
            <person name="Ambacheew D."/>
            <person name="Muzemil S."/>
            <person name="Studholme D.J."/>
        </authorList>
    </citation>
    <scope>NUCLEOTIDE SEQUENCE [LARGE SCALE GENOMIC DNA]</scope>
</reference>
<gene>
    <name evidence="1" type="ORF">B296_00022947</name>
</gene>
<sequence>MLESPRRFRRRLDAKRCARPTRYFIAPTTINNNDATSAVRGLHWRSGKGVVIENECVQDSDFAWLWDKVGPR</sequence>
<protein>
    <submittedName>
        <fullName evidence="1">Uncharacterized protein</fullName>
    </submittedName>
</protein>
<proteinExistence type="predicted"/>
<evidence type="ECO:0000313" key="1">
    <source>
        <dbReference type="EMBL" id="RRT79136.1"/>
    </source>
</evidence>
<name>A0A444D8U6_ENSVE</name>
<organism evidence="1 2">
    <name type="scientific">Ensete ventricosum</name>
    <name type="common">Abyssinian banana</name>
    <name type="synonym">Musa ensete</name>
    <dbReference type="NCBI Taxonomy" id="4639"/>
    <lineage>
        <taxon>Eukaryota</taxon>
        <taxon>Viridiplantae</taxon>
        <taxon>Streptophyta</taxon>
        <taxon>Embryophyta</taxon>
        <taxon>Tracheophyta</taxon>
        <taxon>Spermatophyta</taxon>
        <taxon>Magnoliopsida</taxon>
        <taxon>Liliopsida</taxon>
        <taxon>Zingiberales</taxon>
        <taxon>Musaceae</taxon>
        <taxon>Ensete</taxon>
    </lineage>
</organism>
<dbReference type="Proteomes" id="UP000287651">
    <property type="component" value="Unassembled WGS sequence"/>
</dbReference>
<accession>A0A444D8U6</accession>